<comment type="caution">
    <text evidence="8">The sequence shown here is derived from an EMBL/GenBank/DDBJ whole genome shotgun (WGS) entry which is preliminary data.</text>
</comment>
<evidence type="ECO:0000256" key="7">
    <source>
        <dbReference type="PROSITE-ProRule" id="PRU00124"/>
    </source>
</evidence>
<dbReference type="Proteomes" id="UP000663829">
    <property type="component" value="Unassembled WGS sequence"/>
</dbReference>
<evidence type="ECO:0000256" key="2">
    <source>
        <dbReference type="ARBA" id="ARBA00022692"/>
    </source>
</evidence>
<dbReference type="OrthoDB" id="9990982at2759"/>
<gene>
    <name evidence="8" type="ORF">GPM918_LOCUS25831</name>
    <name evidence="9" type="ORF">SRO942_LOCUS25882</name>
</gene>
<keyword evidence="2" id="KW-0812">Transmembrane</keyword>
<evidence type="ECO:0000256" key="1">
    <source>
        <dbReference type="ARBA" id="ARBA00004167"/>
    </source>
</evidence>
<organism evidence="8 10">
    <name type="scientific">Didymodactylos carnosus</name>
    <dbReference type="NCBI Taxonomy" id="1234261"/>
    <lineage>
        <taxon>Eukaryota</taxon>
        <taxon>Metazoa</taxon>
        <taxon>Spiralia</taxon>
        <taxon>Gnathifera</taxon>
        <taxon>Rotifera</taxon>
        <taxon>Eurotatoria</taxon>
        <taxon>Bdelloidea</taxon>
        <taxon>Philodinida</taxon>
        <taxon>Philodinidae</taxon>
        <taxon>Didymodactylos</taxon>
    </lineage>
</organism>
<evidence type="ECO:0000256" key="6">
    <source>
        <dbReference type="ARBA" id="ARBA00023157"/>
    </source>
</evidence>
<dbReference type="Proteomes" id="UP000681722">
    <property type="component" value="Unassembled WGS sequence"/>
</dbReference>
<dbReference type="InterPro" id="IPR036055">
    <property type="entry name" value="LDL_receptor-like_sf"/>
</dbReference>
<accession>A0A814ZJG5</accession>
<reference evidence="8" key="1">
    <citation type="submission" date="2021-02" db="EMBL/GenBank/DDBJ databases">
        <authorList>
            <person name="Nowell W R."/>
        </authorList>
    </citation>
    <scope>NUCLEOTIDE SEQUENCE</scope>
</reference>
<dbReference type="PRINTS" id="PR00261">
    <property type="entry name" value="LDLRECEPTOR"/>
</dbReference>
<dbReference type="SMART" id="SM00192">
    <property type="entry name" value="LDLa"/>
    <property type="match status" value="2"/>
</dbReference>
<evidence type="ECO:0000313" key="9">
    <source>
        <dbReference type="EMBL" id="CAF4009675.1"/>
    </source>
</evidence>
<proteinExistence type="predicted"/>
<evidence type="ECO:0000313" key="8">
    <source>
        <dbReference type="EMBL" id="CAF1244670.1"/>
    </source>
</evidence>
<keyword evidence="10" id="KW-1185">Reference proteome</keyword>
<evidence type="ECO:0000256" key="4">
    <source>
        <dbReference type="ARBA" id="ARBA00022989"/>
    </source>
</evidence>
<feature type="non-terminal residue" evidence="8">
    <location>
        <position position="1"/>
    </location>
</feature>
<dbReference type="Gene3D" id="4.10.400.10">
    <property type="entry name" value="Low-density Lipoprotein Receptor"/>
    <property type="match status" value="2"/>
</dbReference>
<evidence type="ECO:0000313" key="10">
    <source>
        <dbReference type="Proteomes" id="UP000663829"/>
    </source>
</evidence>
<keyword evidence="5" id="KW-0472">Membrane</keyword>
<dbReference type="CDD" id="cd00112">
    <property type="entry name" value="LDLa"/>
    <property type="match status" value="1"/>
</dbReference>
<dbReference type="AlphaFoldDB" id="A0A814ZJG5"/>
<protein>
    <submittedName>
        <fullName evidence="8">Uncharacterized protein</fullName>
    </submittedName>
</protein>
<comment type="subcellular location">
    <subcellularLocation>
        <location evidence="1">Membrane</location>
        <topology evidence="1">Single-pass membrane protein</topology>
    </subcellularLocation>
</comment>
<feature type="disulfide bond" evidence="7">
    <location>
        <begin position="334"/>
        <end position="346"/>
    </location>
</feature>
<evidence type="ECO:0000256" key="5">
    <source>
        <dbReference type="ARBA" id="ARBA00023136"/>
    </source>
</evidence>
<name>A0A814ZJG5_9BILA</name>
<keyword evidence="4" id="KW-1133">Transmembrane helix</keyword>
<dbReference type="GO" id="GO:0005886">
    <property type="term" value="C:plasma membrane"/>
    <property type="evidence" value="ECO:0007669"/>
    <property type="project" value="TreeGrafter"/>
</dbReference>
<dbReference type="GO" id="GO:0016192">
    <property type="term" value="P:vesicle-mediated transport"/>
    <property type="evidence" value="ECO:0007669"/>
    <property type="project" value="UniProtKB-ARBA"/>
</dbReference>
<dbReference type="InterPro" id="IPR002172">
    <property type="entry name" value="LDrepeatLR_classA_rpt"/>
</dbReference>
<dbReference type="InterPro" id="IPR050685">
    <property type="entry name" value="LDLR"/>
</dbReference>
<evidence type="ECO:0000256" key="3">
    <source>
        <dbReference type="ARBA" id="ARBA00022737"/>
    </source>
</evidence>
<dbReference type="EMBL" id="CAJOBC010011859">
    <property type="protein sequence ID" value="CAF4009675.1"/>
    <property type="molecule type" value="Genomic_DNA"/>
</dbReference>
<keyword evidence="6 7" id="KW-1015">Disulfide bond</keyword>
<dbReference type="SUPFAM" id="SSF57424">
    <property type="entry name" value="LDL receptor-like module"/>
    <property type="match status" value="1"/>
</dbReference>
<sequence length="424" mass="50152">HRDCIDGTDEQYILFDIEESRRRPSNPDAFECDESTFNRRKIFFLWQCQCAFSNELHPKCNCEDNKCLPKIHENCPSNLPVELQEDDIIIIKYPTKSVFTPYYSRYSGNVEYFSFHHSIKCIGYQGYMPNELYYNANENFFYVYDMDTIFCSQGTPNLNGPQYDEHCWKNLPNSRSYHFLYSHRCISMYRIRDGIYDCPHGDDEEMNCSIYARKNRFRCGEEETCLLAGMLGNLNPDCQSNNRDEYIQQTDTKLSNMFCLIDNSKECKILKVYIRQSQIISTYMPLELNSTTNQTISLSSALPNKMNFNQYCDSFWNLKWDFDELSSFCRDWICPPYYYQCRTGQCIPIDWVCNNEWDCSDASDEQGVFLIDELSEHNFAILNRCEYRGTHQPFSDICNLTTDYPCFLINIEYNLTIRKKTFGL</sequence>
<dbReference type="PROSITE" id="PS50068">
    <property type="entry name" value="LDLRA_2"/>
    <property type="match status" value="1"/>
</dbReference>
<dbReference type="PANTHER" id="PTHR24270">
    <property type="entry name" value="LOW-DENSITY LIPOPROTEIN RECEPTOR-RELATED"/>
    <property type="match status" value="1"/>
</dbReference>
<keyword evidence="3" id="KW-0677">Repeat</keyword>
<dbReference type="EMBL" id="CAJNOQ010010165">
    <property type="protein sequence ID" value="CAF1244670.1"/>
    <property type="molecule type" value="Genomic_DNA"/>
</dbReference>
<feature type="disulfide bond" evidence="7">
    <location>
        <begin position="341"/>
        <end position="359"/>
    </location>
</feature>
<dbReference type="Pfam" id="PF00057">
    <property type="entry name" value="Ldl_recept_a"/>
    <property type="match status" value="1"/>
</dbReference>
<comment type="caution">
    <text evidence="7">Lacks conserved residue(s) required for the propagation of feature annotation.</text>
</comment>